<dbReference type="PANTHER" id="PTHR47331:SF1">
    <property type="entry name" value="GAG-LIKE PROTEIN"/>
    <property type="match status" value="1"/>
</dbReference>
<dbReference type="Pfam" id="PF00665">
    <property type="entry name" value="rve"/>
    <property type="match status" value="1"/>
</dbReference>
<dbReference type="InterPro" id="IPR001584">
    <property type="entry name" value="Integrase_cat-core"/>
</dbReference>
<protein>
    <submittedName>
        <fullName evidence="3">Uncharacterized protein LOC112455498</fullName>
    </submittedName>
</protein>
<dbReference type="InterPro" id="IPR005312">
    <property type="entry name" value="DUF1759"/>
</dbReference>
<accession>A0A6J1PTM7</accession>
<dbReference type="Pfam" id="PF05380">
    <property type="entry name" value="Peptidase_A17"/>
    <property type="match status" value="1"/>
</dbReference>
<dbReference type="GeneID" id="112455498"/>
<dbReference type="GO" id="GO:0015074">
    <property type="term" value="P:DNA integration"/>
    <property type="evidence" value="ECO:0007669"/>
    <property type="project" value="InterPro"/>
</dbReference>
<dbReference type="InterPro" id="IPR043502">
    <property type="entry name" value="DNA/RNA_pol_sf"/>
</dbReference>
<evidence type="ECO:0000313" key="3">
    <source>
        <dbReference type="RefSeq" id="XP_024873222.1"/>
    </source>
</evidence>
<dbReference type="GO" id="GO:0003676">
    <property type="term" value="F:nucleic acid binding"/>
    <property type="evidence" value="ECO:0007669"/>
    <property type="project" value="InterPro"/>
</dbReference>
<dbReference type="RefSeq" id="XP_024873222.1">
    <property type="nucleotide sequence ID" value="XM_025017454.1"/>
</dbReference>
<feature type="domain" description="Integrase catalytic" evidence="1">
    <location>
        <begin position="1400"/>
        <end position="1594"/>
    </location>
</feature>
<dbReference type="GO" id="GO:0042575">
    <property type="term" value="C:DNA polymerase complex"/>
    <property type="evidence" value="ECO:0007669"/>
    <property type="project" value="UniProtKB-ARBA"/>
</dbReference>
<gene>
    <name evidence="3" type="primary">LOC112455498</name>
</gene>
<keyword evidence="2" id="KW-1185">Reference proteome</keyword>
<proteinExistence type="predicted"/>
<dbReference type="SUPFAM" id="SSF53098">
    <property type="entry name" value="Ribonuclease H-like"/>
    <property type="match status" value="1"/>
</dbReference>
<dbReference type="PANTHER" id="PTHR47331">
    <property type="entry name" value="PHD-TYPE DOMAIN-CONTAINING PROTEIN"/>
    <property type="match status" value="1"/>
</dbReference>
<sequence length="1710" mass="195799">MADEIRALIQRRATIKAHLTRFNSYLEKWSECPDKQQLIERLEKFKNTWDSFDEVQTNIDLVNATATGAQSDDNERAIFEESYFQLAARAQRRLASVRPPTANDDVATVQNQSVQNVSANIKLPTINLPTFSGNYEAWLGFYDNFKSIVHDNANLTPVQKLQYLRSSLSDEAAQVIQSLETSSQNYEVAWALIVERYDNRRIIIQSHIRALFDLPVISKESSTQLRSLVDAALRHTRALHALGQPTKSWDALLFHLLTSKLDRNTHKEWERSLDGTDMPSIDDFWKFLKNRCHVLESVSQEVSVYSNQLAKNQARSNNMRGNQKTRQALVTVHTKLECAICKQNHNTFQCEQFLKMNRDARFAKVKSMGLCYNCLRPNHLVDECKSGTCRKCKRKHHTLLHSEGESFDRGSGSSNAANANPIASLQAVVASQVLLATASVRMLNNRGEPIKCRVLLDNGSQSNFVTEKLCNILNLAKREVSIPVSGFNQSLTHIKHSVTTTLQSRDGRFAAELSFLVVPRITETLPAQTINRYVLNLPRNVTLADPEFCTPSEVDALIGAELFYQLLCVGQIKLSNSALILQKTRLGWIISGAIHSRESASSRIACNPVVDSLDAQVSKFWELEEVSSVKHLSKDEEACEKHFSQTYSRDESGRYTVRLPFNHRKRELGDSYQIAKKRLYSLERRLAQDPQLREEYTDFLDEYERLGHMIEISASDVTEDGYFIPHHPVFKRDSHTTKLRVVFNASSKSSSGVSLNDVLLAGPTLQEDLFSIVTRFRTHRYVLTADIEKMYRQVRVHPGDVKYQMILWRKGPNDPIRILVLTTATYGTIPASFLVVRSLQQLSKDERRRFPLACRVLLEDFYMDDALTGTSNLEEAQRLRDELIELLACGGFHLRKWCSNEPSLLEPLLDKSMDPHICLSESETQKTLGIHWHPRDDQLIHVVKPFTEYQRTTKRTMLSQIASLFDPLGLVGPVIVKAKILLQQLWQNKLDWDESVPVDIATSWNQYKEQIEILNNFVIPRQITAENVINIQLHGFCDASEKAYGAVLYLRSTTSSGIHIVRLVCSKTRVAPIKRLTLPRLELSAAALLGKLYKSTIKSIRINLDEEFFWSDSTITLHWIQTSPHKLKTFVANRVSQIQESTKHGKWRHVPSQDNPADALSRGQFPCEFVNNPIWKNGPFWLSKDEAAWPSNLIPSIEIPEQRSIVVLSNVHVVDTDLLSRFSSFARMKRIIAYCIRFASRCRSLRNDSEDLSTEDLKKAEMRIVKLVQITAFESELRSLSQKRPLDKKSNILSLSPFLDDDGVLRVGGRLRHADLKFSQRHPILLPSNNHITELIIRETHVRLCHAGSQATLYAIREKYWLLNGRNRVKGVIRKCVMCSRWRPSTPQYEMGNLPKIRLVSSRPFENVGIDFCGPFLIKEKKYRNRNKIKIYVAVFVCLVTKAVHLEIVSDLTTEAFVACLKRLFARRGRARVIWSDNGTNFLGASNHLKEIFEFFQERENEQKINRYLVNEGIQWSFIPPRSPHFGGIWEASVRGFKHHMRRMVGDALFTFEEFNTFIIEVEAILNLRPLTPMSSDPNDPLALTPAHFLINASLQSIPEYDLTNENSNRLSSWQHIQKVKQHFWKRWNKEYLNELQQRTKWVSNKAHNINIGDLVILKEENTPPLRWITGRMIATHPGDDGIVRVVTVKTAHGVYKRCVKKISPLPIIA</sequence>
<reference evidence="3" key="1">
    <citation type="submission" date="2025-08" db="UniProtKB">
        <authorList>
            <consortium name="RefSeq"/>
        </authorList>
    </citation>
    <scope>IDENTIFICATION</scope>
    <source>
        <tissue evidence="3">Whole body</tissue>
    </source>
</reference>
<name>A0A6J1PTM7_9HYME</name>
<dbReference type="InterPro" id="IPR012337">
    <property type="entry name" value="RNaseH-like_sf"/>
</dbReference>
<dbReference type="InterPro" id="IPR036397">
    <property type="entry name" value="RNaseH_sf"/>
</dbReference>
<dbReference type="PROSITE" id="PS50994">
    <property type="entry name" value="INTEGRASE"/>
    <property type="match status" value="1"/>
</dbReference>
<dbReference type="Proteomes" id="UP000504618">
    <property type="component" value="Unplaced"/>
</dbReference>
<evidence type="ECO:0000259" key="1">
    <source>
        <dbReference type="PROSITE" id="PS50994"/>
    </source>
</evidence>
<dbReference type="SUPFAM" id="SSF56672">
    <property type="entry name" value="DNA/RNA polymerases"/>
    <property type="match status" value="1"/>
</dbReference>
<dbReference type="InterPro" id="IPR041588">
    <property type="entry name" value="Integrase_H2C2"/>
</dbReference>
<evidence type="ECO:0000313" key="2">
    <source>
        <dbReference type="Proteomes" id="UP000504618"/>
    </source>
</evidence>
<dbReference type="GO" id="GO:0071897">
    <property type="term" value="P:DNA biosynthetic process"/>
    <property type="evidence" value="ECO:0007669"/>
    <property type="project" value="UniProtKB-ARBA"/>
</dbReference>
<dbReference type="InterPro" id="IPR008042">
    <property type="entry name" value="Retrotrans_Pao"/>
</dbReference>
<dbReference type="Pfam" id="PF17921">
    <property type="entry name" value="Integrase_H2C2"/>
    <property type="match status" value="1"/>
</dbReference>
<dbReference type="InterPro" id="IPR040676">
    <property type="entry name" value="DUF5641"/>
</dbReference>
<dbReference type="Pfam" id="PF03564">
    <property type="entry name" value="DUF1759"/>
    <property type="match status" value="1"/>
</dbReference>
<dbReference type="OrthoDB" id="7546649at2759"/>
<dbReference type="Pfam" id="PF18701">
    <property type="entry name" value="DUF5641"/>
    <property type="match status" value="1"/>
</dbReference>
<dbReference type="Gene3D" id="3.30.420.10">
    <property type="entry name" value="Ribonuclease H-like superfamily/Ribonuclease H"/>
    <property type="match status" value="1"/>
</dbReference>
<organism evidence="2 3">
    <name type="scientific">Temnothorax curvispinosus</name>
    <dbReference type="NCBI Taxonomy" id="300111"/>
    <lineage>
        <taxon>Eukaryota</taxon>
        <taxon>Metazoa</taxon>
        <taxon>Ecdysozoa</taxon>
        <taxon>Arthropoda</taxon>
        <taxon>Hexapoda</taxon>
        <taxon>Insecta</taxon>
        <taxon>Pterygota</taxon>
        <taxon>Neoptera</taxon>
        <taxon>Endopterygota</taxon>
        <taxon>Hymenoptera</taxon>
        <taxon>Apocrita</taxon>
        <taxon>Aculeata</taxon>
        <taxon>Formicoidea</taxon>
        <taxon>Formicidae</taxon>
        <taxon>Myrmicinae</taxon>
        <taxon>Temnothorax</taxon>
    </lineage>
</organism>
<dbReference type="Gene3D" id="1.10.340.70">
    <property type="match status" value="1"/>
</dbReference>